<dbReference type="Pfam" id="PF13456">
    <property type="entry name" value="RVT_3"/>
    <property type="match status" value="1"/>
</dbReference>
<reference evidence="2 3" key="1">
    <citation type="submission" date="2024-11" db="EMBL/GenBank/DDBJ databases">
        <title>A near-complete genome assembly of Cinchona calisaya.</title>
        <authorList>
            <person name="Lian D.C."/>
            <person name="Zhao X.W."/>
            <person name="Wei L."/>
        </authorList>
    </citation>
    <scope>NUCLEOTIDE SEQUENCE [LARGE SCALE GENOMIC DNA]</scope>
    <source>
        <tissue evidence="2">Nenye</tissue>
    </source>
</reference>
<protein>
    <recommendedName>
        <fullName evidence="1">RNase H type-1 domain-containing protein</fullName>
    </recommendedName>
</protein>
<name>A0ABD2ZL10_9GENT</name>
<accession>A0ABD2ZL10</accession>
<sequence length="104" mass="11395">MVAVGRGLEFDMELNFTKFILEGNAKAVVEAIGTEDDDLSPWGTLFSETLGWVQSLLVSDWVSRSGTKLTHSLAKLAQPSVHKSVWLIEPLVSVSPVYVANLLH</sequence>
<dbReference type="Proteomes" id="UP001630127">
    <property type="component" value="Unassembled WGS sequence"/>
</dbReference>
<gene>
    <name evidence="2" type="ORF">ACH5RR_018303</name>
</gene>
<comment type="caution">
    <text evidence="2">The sequence shown here is derived from an EMBL/GenBank/DDBJ whole genome shotgun (WGS) entry which is preliminary data.</text>
</comment>
<organism evidence="2 3">
    <name type="scientific">Cinchona calisaya</name>
    <dbReference type="NCBI Taxonomy" id="153742"/>
    <lineage>
        <taxon>Eukaryota</taxon>
        <taxon>Viridiplantae</taxon>
        <taxon>Streptophyta</taxon>
        <taxon>Embryophyta</taxon>
        <taxon>Tracheophyta</taxon>
        <taxon>Spermatophyta</taxon>
        <taxon>Magnoliopsida</taxon>
        <taxon>eudicotyledons</taxon>
        <taxon>Gunneridae</taxon>
        <taxon>Pentapetalae</taxon>
        <taxon>asterids</taxon>
        <taxon>lamiids</taxon>
        <taxon>Gentianales</taxon>
        <taxon>Rubiaceae</taxon>
        <taxon>Cinchonoideae</taxon>
        <taxon>Cinchoneae</taxon>
        <taxon>Cinchona</taxon>
    </lineage>
</organism>
<dbReference type="AlphaFoldDB" id="A0ABD2ZL10"/>
<keyword evidence="3" id="KW-1185">Reference proteome</keyword>
<proteinExistence type="predicted"/>
<feature type="domain" description="RNase H type-1" evidence="1">
    <location>
        <begin position="3"/>
        <end position="77"/>
    </location>
</feature>
<evidence type="ECO:0000259" key="1">
    <source>
        <dbReference type="Pfam" id="PF13456"/>
    </source>
</evidence>
<evidence type="ECO:0000313" key="3">
    <source>
        <dbReference type="Proteomes" id="UP001630127"/>
    </source>
</evidence>
<evidence type="ECO:0000313" key="2">
    <source>
        <dbReference type="EMBL" id="KAL3520154.1"/>
    </source>
</evidence>
<dbReference type="InterPro" id="IPR002156">
    <property type="entry name" value="RNaseH_domain"/>
</dbReference>
<dbReference type="EMBL" id="JBJUIK010000008">
    <property type="protein sequence ID" value="KAL3520154.1"/>
    <property type="molecule type" value="Genomic_DNA"/>
</dbReference>